<keyword evidence="3" id="KW-1133">Transmembrane helix</keyword>
<feature type="compositionally biased region" description="Basic and acidic residues" evidence="2">
    <location>
        <begin position="248"/>
        <end position="265"/>
    </location>
</feature>
<dbReference type="EMBL" id="KE126783">
    <property type="protein sequence ID" value="EPB65947.1"/>
    <property type="molecule type" value="Genomic_DNA"/>
</dbReference>
<keyword evidence="3" id="KW-0472">Membrane</keyword>
<dbReference type="Proteomes" id="UP000054495">
    <property type="component" value="Unassembled WGS sequence"/>
</dbReference>
<feature type="domain" description="Nucleoside transporter/FeoB GTPase Gate" evidence="5">
    <location>
        <begin position="360"/>
        <end position="397"/>
    </location>
</feature>
<keyword evidence="7" id="KW-1185">Reference proteome</keyword>
<feature type="chain" id="PRO_5002306960" description="Nucleoside transporter/FeoB GTPase Gate domain-containing protein" evidence="4">
    <location>
        <begin position="22"/>
        <end position="399"/>
    </location>
</feature>
<evidence type="ECO:0000256" key="2">
    <source>
        <dbReference type="SAM" id="MobiDB-lite"/>
    </source>
</evidence>
<organism evidence="6 7">
    <name type="scientific">Ancylostoma ceylanicum</name>
    <dbReference type="NCBI Taxonomy" id="53326"/>
    <lineage>
        <taxon>Eukaryota</taxon>
        <taxon>Metazoa</taxon>
        <taxon>Ecdysozoa</taxon>
        <taxon>Nematoda</taxon>
        <taxon>Chromadorea</taxon>
        <taxon>Rhabditida</taxon>
        <taxon>Rhabditina</taxon>
        <taxon>Rhabditomorpha</taxon>
        <taxon>Strongyloidea</taxon>
        <taxon>Ancylostomatidae</taxon>
        <taxon>Ancylostomatinae</taxon>
        <taxon>Ancylostoma</taxon>
    </lineage>
</organism>
<keyword evidence="1" id="KW-0175">Coiled coil</keyword>
<dbReference type="PANTHER" id="PTHR43185">
    <property type="entry name" value="FERROUS IRON TRANSPORT PROTEIN B"/>
    <property type="match status" value="1"/>
</dbReference>
<dbReference type="GO" id="GO:0005886">
    <property type="term" value="C:plasma membrane"/>
    <property type="evidence" value="ECO:0007669"/>
    <property type="project" value="TreeGrafter"/>
</dbReference>
<gene>
    <name evidence="6" type="ORF">ANCCEY_14967</name>
</gene>
<sequence>MKVASKIIVGLFIALASPAIAQSTSEKLKKEQQQLEKNIASTKQLLEKTQSSAESSFNELKLLNNQIAYREQLVRNFDNQIRGAELKIKEKQLQIEQLSEEMTTLKEQYKKLLLYAYKHRNKYGKMMYIFSSETYYEAIKRAKYLEKIQELIKKQFLVIEQHQKLIAEEMENIEKERQYKTKMLAEKKAEREQIMADQEKQQEIYQQLKTKESEILAKLREDERKRANLKAQIDAAIKKEIAEAEARRKKAEEEARRKAEAEAKKNPKPGTTSSTKTPTPESPSKSVAELPATAEMALSKSFEGNRGKLPWPVEKGNITEGYGTNPHPTIPGGWVAQALPEGIFNDLLSQGIIPGIGGVVVFVPQIAILFFFLAILEETGYMARVVFIMDRLMRPFGLN</sequence>
<feature type="compositionally biased region" description="Low complexity" evidence="2">
    <location>
        <begin position="268"/>
        <end position="286"/>
    </location>
</feature>
<evidence type="ECO:0000256" key="3">
    <source>
        <dbReference type="SAM" id="Phobius"/>
    </source>
</evidence>
<name>A0A0D6LE65_9BILA</name>
<evidence type="ECO:0000313" key="7">
    <source>
        <dbReference type="Proteomes" id="UP000054495"/>
    </source>
</evidence>
<evidence type="ECO:0000259" key="5">
    <source>
        <dbReference type="Pfam" id="PF07670"/>
    </source>
</evidence>
<dbReference type="InterPro" id="IPR050860">
    <property type="entry name" value="FeoB_GTPase"/>
</dbReference>
<feature type="region of interest" description="Disordered" evidence="2">
    <location>
        <begin position="248"/>
        <end position="290"/>
    </location>
</feature>
<evidence type="ECO:0000313" key="6">
    <source>
        <dbReference type="EMBL" id="EPB65947.1"/>
    </source>
</evidence>
<evidence type="ECO:0000256" key="4">
    <source>
        <dbReference type="SAM" id="SignalP"/>
    </source>
</evidence>
<feature type="coiled-coil region" evidence="1">
    <location>
        <begin position="25"/>
        <end position="115"/>
    </location>
</feature>
<dbReference type="GO" id="GO:0015093">
    <property type="term" value="F:ferrous iron transmembrane transporter activity"/>
    <property type="evidence" value="ECO:0007669"/>
    <property type="project" value="TreeGrafter"/>
</dbReference>
<reference evidence="6 7" key="1">
    <citation type="submission" date="2013-05" db="EMBL/GenBank/DDBJ databases">
        <title>Draft genome of the parasitic nematode Anyclostoma ceylanicum.</title>
        <authorList>
            <person name="Mitreva M."/>
        </authorList>
    </citation>
    <scope>NUCLEOTIDE SEQUENCE [LARGE SCALE GENOMIC DNA]</scope>
</reference>
<feature type="non-terminal residue" evidence="6">
    <location>
        <position position="399"/>
    </location>
</feature>
<dbReference type="Gene3D" id="6.10.250.3150">
    <property type="match status" value="1"/>
</dbReference>
<dbReference type="InterPro" id="IPR011642">
    <property type="entry name" value="Gate_dom"/>
</dbReference>
<keyword evidence="4" id="KW-0732">Signal</keyword>
<dbReference type="AlphaFoldDB" id="A0A0D6LE65"/>
<proteinExistence type="predicted"/>
<protein>
    <recommendedName>
        <fullName evidence="5">Nucleoside transporter/FeoB GTPase Gate domain-containing protein</fullName>
    </recommendedName>
</protein>
<feature type="transmembrane region" description="Helical" evidence="3">
    <location>
        <begin position="352"/>
        <end position="376"/>
    </location>
</feature>
<accession>A0A0D6LE65</accession>
<feature type="signal peptide" evidence="4">
    <location>
        <begin position="1"/>
        <end position="21"/>
    </location>
</feature>
<keyword evidence="3" id="KW-0812">Transmembrane</keyword>
<dbReference type="Pfam" id="PF07670">
    <property type="entry name" value="Gate"/>
    <property type="match status" value="1"/>
</dbReference>
<dbReference type="PANTHER" id="PTHR43185:SF1">
    <property type="entry name" value="FE(2+) TRANSPORTER FEOB"/>
    <property type="match status" value="1"/>
</dbReference>
<evidence type="ECO:0000256" key="1">
    <source>
        <dbReference type="SAM" id="Coils"/>
    </source>
</evidence>